<dbReference type="PRINTS" id="PR00320">
    <property type="entry name" value="GPROTEINBRPT"/>
</dbReference>
<dbReference type="Gene3D" id="2.130.10.10">
    <property type="entry name" value="YVTN repeat-like/Quinoprotein amine dehydrogenase"/>
    <property type="match status" value="4"/>
</dbReference>
<dbReference type="InterPro" id="IPR015943">
    <property type="entry name" value="WD40/YVTN_repeat-like_dom_sf"/>
</dbReference>
<dbReference type="Proteomes" id="UP000769528">
    <property type="component" value="Unassembled WGS sequence"/>
</dbReference>
<dbReference type="Pfam" id="PF00400">
    <property type="entry name" value="WD40"/>
    <property type="match status" value="5"/>
</dbReference>
<dbReference type="EMBL" id="JAEUBF010000681">
    <property type="protein sequence ID" value="KAH3676072.1"/>
    <property type="molecule type" value="Genomic_DNA"/>
</dbReference>
<evidence type="ECO:0000256" key="9">
    <source>
        <dbReference type="ARBA" id="ARBA00022737"/>
    </source>
</evidence>
<evidence type="ECO:0000256" key="1">
    <source>
        <dbReference type="ARBA" id="ARBA00004123"/>
    </source>
</evidence>
<keyword evidence="10" id="KW-0539">Nucleus</keyword>
<dbReference type="GO" id="GO:0005634">
    <property type="term" value="C:nucleus"/>
    <property type="evidence" value="ECO:0007669"/>
    <property type="project" value="UniProtKB-SubCell"/>
</dbReference>
<dbReference type="InterPro" id="IPR037289">
    <property type="entry name" value="Elp2"/>
</dbReference>
<dbReference type="AlphaFoldDB" id="A0A9P8PQ78"/>
<sequence length="786" mass="88642">MSETEAIFIGANKQPYVADIHSSKRIVAFGAGNTIALWNPLTESGSGVYSTLKGHTGEITCVKYIPETELLVSGSEDGSIRVWKFKTPDSVFFELLTVLNAHEESITAIGIFKSFFITGDTTGKIILWKVQDEQIIKLHEFNAKVGILPLALAIQKIAPDQYLIALGGSKFQISIYSFSYLQLEFQNFNLVALLEGHEDWVKALAFKEQSDGDYLLASGSQDRYIRLWRIRTNDLIDRSDEDENKLTLLSNKQYKFDIQYTKVAINFEALIMGHDDWISSLQWHESNLSLLASGADTAMMIFEPDTTSGVWVSKAQLGEISSKGASTATGSSGGFWSALWFNDKNGKEYILTNGKTGAWRKWSLDFEGNWNQELAITGSTKKCTDISWSINGEYLLSTSLDQTTRLYAQWILNADGSQRQHPTWQEFARPQIHGYDMICISALSNTRFISGGDEKILRSFDEPKGVAHILKKFCSIELEDDEVMPESASLPALGLSNKATNDEISADLADNQNRETQDSNNISFDILENMKLPPLEDHLQRHTLWPEIEKLYGHGYEIVSVDTSQDKKLVATSCKSNTLQHSVIRIFDTSNWQEVKPNLKLHDLTVTRVKFSPNDKFLLTVSRDRKYGVWERQTDNTFNLIASNEKAHSRIIWDCSWAPEEVGNVFVTGSRDKSIKVWKLEEETKQVNVLDSVKFDFPVTSLDVHKKLINNKILISVGLENGSILIYSFDDSNKLSHVDTFDDEIIPGDRISRINWSSFITGDKALLALTSYDHSTRIYSLKTEIV</sequence>
<evidence type="ECO:0000256" key="2">
    <source>
        <dbReference type="ARBA" id="ARBA00004496"/>
    </source>
</evidence>
<comment type="subcellular location">
    <subcellularLocation>
        <location evidence="2">Cytoplasm</location>
    </subcellularLocation>
    <subcellularLocation>
        <location evidence="1">Nucleus</location>
    </subcellularLocation>
</comment>
<dbReference type="GO" id="GO:0005737">
    <property type="term" value="C:cytoplasm"/>
    <property type="evidence" value="ECO:0007669"/>
    <property type="project" value="UniProtKB-SubCell"/>
</dbReference>
<evidence type="ECO:0000313" key="13">
    <source>
        <dbReference type="Proteomes" id="UP000769528"/>
    </source>
</evidence>
<protein>
    <recommendedName>
        <fullName evidence="5">Elongator complex protein 2</fullName>
    </recommendedName>
</protein>
<proteinExistence type="inferred from homology"/>
<keyword evidence="6" id="KW-0963">Cytoplasm</keyword>
<reference evidence="12" key="1">
    <citation type="journal article" date="2021" name="Open Biol.">
        <title>Shared evolutionary footprints suggest mitochondrial oxidative damage underlies multiple complex I losses in fungi.</title>
        <authorList>
            <person name="Schikora-Tamarit M.A."/>
            <person name="Marcet-Houben M."/>
            <person name="Nosek J."/>
            <person name="Gabaldon T."/>
        </authorList>
    </citation>
    <scope>NUCLEOTIDE SEQUENCE</scope>
    <source>
        <strain evidence="12">CBS6341</strain>
    </source>
</reference>
<organism evidence="12 13">
    <name type="scientific">Wickerhamomyces mucosus</name>
    <dbReference type="NCBI Taxonomy" id="1378264"/>
    <lineage>
        <taxon>Eukaryota</taxon>
        <taxon>Fungi</taxon>
        <taxon>Dikarya</taxon>
        <taxon>Ascomycota</taxon>
        <taxon>Saccharomycotina</taxon>
        <taxon>Saccharomycetes</taxon>
        <taxon>Phaffomycetales</taxon>
        <taxon>Wickerhamomycetaceae</taxon>
        <taxon>Wickerhamomyces</taxon>
    </lineage>
</organism>
<feature type="repeat" description="WD" evidence="11">
    <location>
        <begin position="52"/>
        <end position="93"/>
    </location>
</feature>
<dbReference type="InterPro" id="IPR001680">
    <property type="entry name" value="WD40_rpt"/>
</dbReference>
<dbReference type="FunFam" id="2.130.10.10:FF:000400">
    <property type="entry name" value="Elongator acetyltransferase complex subunit 2"/>
    <property type="match status" value="1"/>
</dbReference>
<keyword evidence="8" id="KW-0819">tRNA processing</keyword>
<evidence type="ECO:0000256" key="3">
    <source>
        <dbReference type="ARBA" id="ARBA00005043"/>
    </source>
</evidence>
<gene>
    <name evidence="12" type="ORF">WICMUC_002369</name>
</gene>
<reference evidence="12" key="2">
    <citation type="submission" date="2021-01" db="EMBL/GenBank/DDBJ databases">
        <authorList>
            <person name="Schikora-Tamarit M.A."/>
        </authorList>
    </citation>
    <scope>NUCLEOTIDE SEQUENCE</scope>
    <source>
        <strain evidence="12">CBS6341</strain>
    </source>
</reference>
<dbReference type="InterPro" id="IPR036322">
    <property type="entry name" value="WD40_repeat_dom_sf"/>
</dbReference>
<evidence type="ECO:0000256" key="8">
    <source>
        <dbReference type="ARBA" id="ARBA00022694"/>
    </source>
</evidence>
<dbReference type="PROSITE" id="PS50294">
    <property type="entry name" value="WD_REPEATS_REGION"/>
    <property type="match status" value="4"/>
</dbReference>
<evidence type="ECO:0000256" key="7">
    <source>
        <dbReference type="ARBA" id="ARBA00022574"/>
    </source>
</evidence>
<feature type="repeat" description="WD" evidence="11">
    <location>
        <begin position="599"/>
        <end position="640"/>
    </location>
</feature>
<dbReference type="PANTHER" id="PTHR44111">
    <property type="entry name" value="ELONGATOR COMPLEX PROTEIN 2"/>
    <property type="match status" value="1"/>
</dbReference>
<keyword evidence="13" id="KW-1185">Reference proteome</keyword>
<evidence type="ECO:0000256" key="4">
    <source>
        <dbReference type="ARBA" id="ARBA00005881"/>
    </source>
</evidence>
<dbReference type="SUPFAM" id="SSF50978">
    <property type="entry name" value="WD40 repeat-like"/>
    <property type="match status" value="2"/>
</dbReference>
<dbReference type="InterPro" id="IPR020472">
    <property type="entry name" value="WD40_PAC1"/>
</dbReference>
<keyword evidence="9" id="KW-0677">Repeat</keyword>
<evidence type="ECO:0000256" key="5">
    <source>
        <dbReference type="ARBA" id="ARBA00020267"/>
    </source>
</evidence>
<comment type="caution">
    <text evidence="12">The sequence shown here is derived from an EMBL/GenBank/DDBJ whole genome shotgun (WGS) entry which is preliminary data.</text>
</comment>
<comment type="pathway">
    <text evidence="3">tRNA modification; 5-methoxycarbonylmethyl-2-thiouridine-tRNA biosynthesis.</text>
</comment>
<evidence type="ECO:0000256" key="10">
    <source>
        <dbReference type="ARBA" id="ARBA00023242"/>
    </source>
</evidence>
<dbReference type="SMART" id="SM00320">
    <property type="entry name" value="WD40"/>
    <property type="match status" value="12"/>
</dbReference>
<name>A0A9P8PQ78_9ASCO</name>
<keyword evidence="7 11" id="KW-0853">WD repeat</keyword>
<evidence type="ECO:0000256" key="11">
    <source>
        <dbReference type="PROSITE-ProRule" id="PRU00221"/>
    </source>
</evidence>
<dbReference type="PANTHER" id="PTHR44111:SF1">
    <property type="entry name" value="ELONGATOR COMPLEX PROTEIN 2"/>
    <property type="match status" value="1"/>
</dbReference>
<accession>A0A9P8PQ78</accession>
<dbReference type="GO" id="GO:0033588">
    <property type="term" value="C:elongator holoenzyme complex"/>
    <property type="evidence" value="ECO:0007669"/>
    <property type="project" value="InterPro"/>
</dbReference>
<feature type="repeat" description="WD" evidence="11">
    <location>
        <begin position="194"/>
        <end position="238"/>
    </location>
</feature>
<dbReference type="OrthoDB" id="27911at2759"/>
<dbReference type="CDD" id="cd00200">
    <property type="entry name" value="WD40"/>
    <property type="match status" value="1"/>
</dbReference>
<dbReference type="GO" id="GO:0002098">
    <property type="term" value="P:tRNA wobble uridine modification"/>
    <property type="evidence" value="ECO:0007669"/>
    <property type="project" value="InterPro"/>
</dbReference>
<evidence type="ECO:0000256" key="6">
    <source>
        <dbReference type="ARBA" id="ARBA00022490"/>
    </source>
</evidence>
<comment type="similarity">
    <text evidence="4">Belongs to the WD repeat ELP2 family.</text>
</comment>
<dbReference type="PROSITE" id="PS50082">
    <property type="entry name" value="WD_REPEATS_2"/>
    <property type="match status" value="4"/>
</dbReference>
<feature type="repeat" description="WD" evidence="11">
    <location>
        <begin position="645"/>
        <end position="688"/>
    </location>
</feature>
<evidence type="ECO:0000313" key="12">
    <source>
        <dbReference type="EMBL" id="KAH3676072.1"/>
    </source>
</evidence>